<sequence>MLIVDRIEDDWAVLELDGTVFNVPRRLLPAGAKEGQVLLLSVTIDHEASARRLTEMQKMADSLFEKGGERS</sequence>
<dbReference type="InterPro" id="IPR021377">
    <property type="entry name" value="DUF3006"/>
</dbReference>
<dbReference type="EMBL" id="CP002048">
    <property type="protein sequence ID" value="ADI02243.1"/>
    <property type="molecule type" value="Genomic_DNA"/>
</dbReference>
<keyword evidence="2" id="KW-1185">Reference proteome</keyword>
<dbReference type="Proteomes" id="UP000000378">
    <property type="component" value="Chromosome"/>
</dbReference>
<accession>D7CNF8</accession>
<gene>
    <name evidence="1" type="ordered locus">Slip_1480</name>
</gene>
<organism evidence="1 2">
    <name type="scientific">Syntrophothermus lipocalidus (strain DSM 12680 / TGB-C1)</name>
    <dbReference type="NCBI Taxonomy" id="643648"/>
    <lineage>
        <taxon>Bacteria</taxon>
        <taxon>Bacillati</taxon>
        <taxon>Bacillota</taxon>
        <taxon>Clostridia</taxon>
        <taxon>Eubacteriales</taxon>
        <taxon>Syntrophomonadaceae</taxon>
        <taxon>Syntrophothermus</taxon>
    </lineage>
</organism>
<dbReference type="STRING" id="643648.Slip_1480"/>
<dbReference type="HOGENOM" id="CLU_181623_0_1_9"/>
<evidence type="ECO:0000313" key="2">
    <source>
        <dbReference type="Proteomes" id="UP000000378"/>
    </source>
</evidence>
<evidence type="ECO:0000313" key="1">
    <source>
        <dbReference type="EMBL" id="ADI02243.1"/>
    </source>
</evidence>
<reference evidence="2" key="1">
    <citation type="journal article" date="2010" name="Stand. Genomic Sci.">
        <title>Complete genome sequence of Syntrophothermus lipocalidus type strain (TGB-C1T).</title>
        <authorList>
            <consortium name="US DOE Joint Genome Institute (JGI-PGF)"/>
            <person name="Djao O."/>
            <person name="Zhang X."/>
            <person name="Lucas S."/>
            <person name="Lapidus A."/>
            <person name="Glavina Del Rio T."/>
            <person name="Nolan M."/>
            <person name="Tice H."/>
            <person name="Cheng J."/>
            <person name="Han C."/>
            <person name="Tapia R."/>
            <person name="Goodwin L."/>
            <person name="Pitluck S."/>
            <person name="Liolios K."/>
            <person name="Ivanova N."/>
            <person name="Mavromatis K."/>
            <person name="Mikhailova N."/>
            <person name="Ovchinnikova G."/>
            <person name="Pati A."/>
            <person name="Brambilla E."/>
            <person name="Chen A."/>
            <person name="Palaniappan K."/>
            <person name="Land M."/>
            <person name="Hauser L."/>
            <person name="Chang Y."/>
            <person name="Jeffries C."/>
            <person name="Rohde M."/>
            <person name="Sikorski J."/>
            <person name="Spring S."/>
            <person name="Goker M."/>
            <person name="Detter J."/>
            <person name="Woyke T."/>
            <person name="Bristow J."/>
            <person name="Eisen J."/>
            <person name="Markowitz V."/>
            <person name="Hugenholtz P."/>
            <person name="Kyrpides N."/>
            <person name="Klenk H."/>
        </authorList>
    </citation>
    <scope>NUCLEOTIDE SEQUENCE [LARGE SCALE GENOMIC DNA]</scope>
    <source>
        <strain evidence="2">DSM 12680 / TGB-C1</strain>
    </source>
</reference>
<reference evidence="1 2" key="2">
    <citation type="journal article" date="2010" name="Stand. Genomic Sci.">
        <title>Complete genome sequence of Syntrophothermus lipocalidus type strain (TGB-C1).</title>
        <authorList>
            <person name="Djao O.D."/>
            <person name="Zhang X."/>
            <person name="Lucas S."/>
            <person name="Lapidus A."/>
            <person name="Del Rio T.G."/>
            <person name="Nolan M."/>
            <person name="Tice H."/>
            <person name="Cheng J.F."/>
            <person name="Han C."/>
            <person name="Tapia R."/>
            <person name="Goodwin L."/>
            <person name="Pitluck S."/>
            <person name="Liolios K."/>
            <person name="Ivanova N."/>
            <person name="Mavromatis K."/>
            <person name="Mikhailova N."/>
            <person name="Ovchinnikova G."/>
            <person name="Pati A."/>
            <person name="Brambilla E."/>
            <person name="Chen A."/>
            <person name="Palaniappan K."/>
            <person name="Land M."/>
            <person name="Hauser L."/>
            <person name="Chang Y.J."/>
            <person name="Jeffries C.D."/>
            <person name="Rohde M."/>
            <person name="Sikorski J."/>
            <person name="Spring S."/>
            <person name="Goker M."/>
            <person name="Detter J.C."/>
            <person name="Woyke T."/>
            <person name="Bristow J."/>
            <person name="Eisen J.A."/>
            <person name="Markowitz V."/>
            <person name="Hugenholtz P."/>
            <person name="Kyrpides N.C."/>
            <person name="Klenk H.P."/>
        </authorList>
    </citation>
    <scope>NUCLEOTIDE SEQUENCE [LARGE SCALE GENOMIC DNA]</scope>
    <source>
        <strain evidence="2">DSM 12680 / TGB-C1</strain>
    </source>
</reference>
<dbReference type="OrthoDB" id="164847at2"/>
<name>D7CNF8_SYNLT</name>
<dbReference type="RefSeq" id="WP_013175645.1">
    <property type="nucleotide sequence ID" value="NC_014220.1"/>
</dbReference>
<proteinExistence type="predicted"/>
<dbReference type="Gene3D" id="6.20.120.50">
    <property type="match status" value="1"/>
</dbReference>
<dbReference type="AlphaFoldDB" id="D7CNF8"/>
<evidence type="ECO:0008006" key="3">
    <source>
        <dbReference type="Google" id="ProtNLM"/>
    </source>
</evidence>
<dbReference type="Pfam" id="PF11213">
    <property type="entry name" value="DUF3006"/>
    <property type="match status" value="1"/>
</dbReference>
<dbReference type="KEGG" id="slp:Slip_1480"/>
<protein>
    <recommendedName>
        <fullName evidence="3">DUF3006 domain-containing protein</fullName>
    </recommendedName>
</protein>